<dbReference type="AlphaFoldDB" id="A0A1R3V6J4"/>
<sequence>MARFEEFRLPPEIEADNIHSNSEVVKDFSKSSKTGTHLTSRNNGFKCQLFSFDEQNNLLLAG</sequence>
<evidence type="ECO:0000313" key="1">
    <source>
        <dbReference type="EMBL" id="SIT55450.1"/>
    </source>
</evidence>
<accession>A0A1R3V6J4</accession>
<evidence type="ECO:0000313" key="2">
    <source>
        <dbReference type="Proteomes" id="UP000188388"/>
    </source>
</evidence>
<gene>
    <name evidence="1" type="ORF">BQ8794_220014</name>
</gene>
<dbReference type="Proteomes" id="UP000188388">
    <property type="component" value="Unassembled WGS sequence"/>
</dbReference>
<dbReference type="EMBL" id="FTPD01000015">
    <property type="protein sequence ID" value="SIT55450.1"/>
    <property type="molecule type" value="Genomic_DNA"/>
</dbReference>
<dbReference type="STRING" id="1631249.BQ8794_220014"/>
<protein>
    <submittedName>
        <fullName evidence="1">Uncharacterized protein</fullName>
    </submittedName>
</protein>
<proteinExistence type="predicted"/>
<name>A0A1R3V6J4_9HYPH</name>
<keyword evidence="2" id="KW-1185">Reference proteome</keyword>
<organism evidence="1 2">
    <name type="scientific">Mesorhizobium prunaredense</name>
    <dbReference type="NCBI Taxonomy" id="1631249"/>
    <lineage>
        <taxon>Bacteria</taxon>
        <taxon>Pseudomonadati</taxon>
        <taxon>Pseudomonadota</taxon>
        <taxon>Alphaproteobacteria</taxon>
        <taxon>Hyphomicrobiales</taxon>
        <taxon>Phyllobacteriaceae</taxon>
        <taxon>Mesorhizobium</taxon>
    </lineage>
</organism>
<reference evidence="2" key="1">
    <citation type="submission" date="2017-01" db="EMBL/GenBank/DDBJ databases">
        <authorList>
            <person name="Brunel B."/>
        </authorList>
    </citation>
    <scope>NUCLEOTIDE SEQUENCE [LARGE SCALE GENOMIC DNA]</scope>
</reference>